<dbReference type="RefSeq" id="WP_416342869.1">
    <property type="nucleotide sequence ID" value="NZ_JALQCY010000001.1"/>
</dbReference>
<feature type="region of interest" description="Disordered" evidence="1">
    <location>
        <begin position="40"/>
        <end position="128"/>
    </location>
</feature>
<evidence type="ECO:0000313" key="3">
    <source>
        <dbReference type="Proteomes" id="UP001651050"/>
    </source>
</evidence>
<comment type="caution">
    <text evidence="2">The sequence shown here is derived from an EMBL/GenBank/DDBJ whole genome shotgun (WGS) entry which is preliminary data.</text>
</comment>
<gene>
    <name evidence="2" type="ORF">M1843_04460</name>
</gene>
<dbReference type="Proteomes" id="UP001651050">
    <property type="component" value="Unassembled WGS sequence"/>
</dbReference>
<dbReference type="Pfam" id="PF19690">
    <property type="entry name" value="DUF6191"/>
    <property type="match status" value="1"/>
</dbReference>
<dbReference type="EMBL" id="JALQCY010000001">
    <property type="protein sequence ID" value="MCK9792996.1"/>
    <property type="molecule type" value="Genomic_DNA"/>
</dbReference>
<reference evidence="2 3" key="1">
    <citation type="submission" date="2022-02" db="EMBL/GenBank/DDBJ databases">
        <title>The car tank lid bacteriome: a reservoir of bacteria with potential in bioremediation of fuel.</title>
        <authorList>
            <person name="Vidal-Verdu A."/>
            <person name="Gomez-Martinez D."/>
            <person name="Latorre-Perez A."/>
            <person name="Pereto J."/>
            <person name="Porcar M."/>
        </authorList>
    </citation>
    <scope>NUCLEOTIDE SEQUENCE [LARGE SCALE GENOMIC DNA]</scope>
    <source>
        <strain evidence="2 3">4D.3</strain>
    </source>
</reference>
<dbReference type="InterPro" id="IPR045684">
    <property type="entry name" value="DUF6191"/>
</dbReference>
<keyword evidence="3" id="KW-1185">Reference proteome</keyword>
<proteinExistence type="predicted"/>
<feature type="region of interest" description="Disordered" evidence="1">
    <location>
        <begin position="1"/>
        <end position="26"/>
    </location>
</feature>
<feature type="compositionally biased region" description="Basic and acidic residues" evidence="1">
    <location>
        <begin position="9"/>
        <end position="18"/>
    </location>
</feature>
<accession>A0ABT0J0G9</accession>
<evidence type="ECO:0000256" key="1">
    <source>
        <dbReference type="SAM" id="MobiDB-lite"/>
    </source>
</evidence>
<feature type="compositionally biased region" description="Low complexity" evidence="1">
    <location>
        <begin position="94"/>
        <end position="114"/>
    </location>
</feature>
<evidence type="ECO:0000313" key="2">
    <source>
        <dbReference type="EMBL" id="MCK9792996.1"/>
    </source>
</evidence>
<organism evidence="2 3">
    <name type="scientific">Isoptericola peretonis</name>
    <dbReference type="NCBI Taxonomy" id="2918523"/>
    <lineage>
        <taxon>Bacteria</taxon>
        <taxon>Bacillati</taxon>
        <taxon>Actinomycetota</taxon>
        <taxon>Actinomycetes</taxon>
        <taxon>Micrococcales</taxon>
        <taxon>Promicromonosporaceae</taxon>
        <taxon>Isoptericola</taxon>
    </lineage>
</organism>
<protein>
    <submittedName>
        <fullName evidence="2">DUF6191 domain-containing protein</fullName>
    </submittedName>
</protein>
<sequence>MFQPSRAHLTAEKERQRLDIVQTPAEGAPFGVDLEAGIAYLDAGGPPAPATASSTAEANVPPSAGVWPAPSIVHSSTREPSAQPEAEATDVSAPGTSVSRSSGPPRGSGPSSQRSSRDQAATESSAEG</sequence>
<name>A0ABT0J0G9_9MICO</name>
<feature type="compositionally biased region" description="Polar residues" evidence="1">
    <location>
        <begin position="118"/>
        <end position="128"/>
    </location>
</feature>